<feature type="region of interest" description="Disordered" evidence="4">
    <location>
        <begin position="588"/>
        <end position="731"/>
    </location>
</feature>
<dbReference type="AlphaFoldDB" id="A0A4P9YZ09"/>
<accession>A0A4P9YZ09</accession>
<evidence type="ECO:0000256" key="4">
    <source>
        <dbReference type="SAM" id="MobiDB-lite"/>
    </source>
</evidence>
<evidence type="ECO:0000256" key="1">
    <source>
        <dbReference type="ARBA" id="ARBA00004604"/>
    </source>
</evidence>
<feature type="compositionally biased region" description="Basic residues" evidence="4">
    <location>
        <begin position="780"/>
        <end position="793"/>
    </location>
</feature>
<feature type="compositionally biased region" description="Acidic residues" evidence="4">
    <location>
        <begin position="702"/>
        <end position="715"/>
    </location>
</feature>
<comment type="subcellular location">
    <subcellularLocation>
        <location evidence="1">Nucleus</location>
        <location evidence="1">Nucleolus</location>
    </subcellularLocation>
</comment>
<dbReference type="EMBL" id="KZ989800">
    <property type="protein sequence ID" value="RKP25314.1"/>
    <property type="molecule type" value="Genomic_DNA"/>
</dbReference>
<evidence type="ECO:0000256" key="2">
    <source>
        <dbReference type="ARBA" id="ARBA00022553"/>
    </source>
</evidence>
<feature type="compositionally biased region" description="Basic and acidic residues" evidence="4">
    <location>
        <begin position="506"/>
        <end position="523"/>
    </location>
</feature>
<keyword evidence="2" id="KW-0597">Phosphoprotein</keyword>
<dbReference type="PANTHER" id="PTHR14150:SF12">
    <property type="entry name" value="U3 SMALL NUCLEOLAR RNA-ASSOCIATED PROTEIN 14 HOMOLOG A"/>
    <property type="match status" value="1"/>
</dbReference>
<feature type="compositionally biased region" description="Basic and acidic residues" evidence="4">
    <location>
        <begin position="136"/>
        <end position="149"/>
    </location>
</feature>
<dbReference type="GO" id="GO:0006364">
    <property type="term" value="P:rRNA processing"/>
    <property type="evidence" value="ECO:0007669"/>
    <property type="project" value="InterPro"/>
</dbReference>
<evidence type="ECO:0000256" key="3">
    <source>
        <dbReference type="ARBA" id="ARBA00023242"/>
    </source>
</evidence>
<keyword evidence="3" id="KW-0539">Nucleus</keyword>
<feature type="compositionally biased region" description="Polar residues" evidence="4">
    <location>
        <begin position="627"/>
        <end position="647"/>
    </location>
</feature>
<dbReference type="OrthoDB" id="277439at2759"/>
<feature type="compositionally biased region" description="Acidic residues" evidence="4">
    <location>
        <begin position="757"/>
        <end position="768"/>
    </location>
</feature>
<feature type="region of interest" description="Disordered" evidence="4">
    <location>
        <begin position="506"/>
        <end position="564"/>
    </location>
</feature>
<feature type="region of interest" description="Disordered" evidence="4">
    <location>
        <begin position="429"/>
        <end position="486"/>
    </location>
</feature>
<feature type="region of interest" description="Disordered" evidence="4">
    <location>
        <begin position="1"/>
        <end position="149"/>
    </location>
</feature>
<dbReference type="PANTHER" id="PTHR14150">
    <property type="entry name" value="U3 SMALL NUCLEOLAR RNA-ASSOCIATED PROTEIN 14"/>
    <property type="match status" value="1"/>
</dbReference>
<name>A0A4P9YZ09_9FUNG</name>
<feature type="compositionally biased region" description="Low complexity" evidence="4">
    <location>
        <begin position="608"/>
        <end position="620"/>
    </location>
</feature>
<gene>
    <name evidence="5" type="ORF">SYNPS1DRAFT_28951</name>
</gene>
<proteinExistence type="predicted"/>
<feature type="compositionally biased region" description="Basic and acidic residues" evidence="4">
    <location>
        <begin position="538"/>
        <end position="550"/>
    </location>
</feature>
<protein>
    <submittedName>
        <fullName evidence="5">Small-subunit processome</fullName>
    </submittedName>
</protein>
<organism evidence="5 6">
    <name type="scientific">Syncephalis pseudoplumigaleata</name>
    <dbReference type="NCBI Taxonomy" id="1712513"/>
    <lineage>
        <taxon>Eukaryota</taxon>
        <taxon>Fungi</taxon>
        <taxon>Fungi incertae sedis</taxon>
        <taxon>Zoopagomycota</taxon>
        <taxon>Zoopagomycotina</taxon>
        <taxon>Zoopagomycetes</taxon>
        <taxon>Zoopagales</taxon>
        <taxon>Piptocephalidaceae</taxon>
        <taxon>Syncephalis</taxon>
    </lineage>
</organism>
<dbReference type="Proteomes" id="UP000278143">
    <property type="component" value="Unassembled WGS sequence"/>
</dbReference>
<feature type="compositionally biased region" description="Acidic residues" evidence="4">
    <location>
        <begin position="13"/>
        <end position="44"/>
    </location>
</feature>
<feature type="compositionally biased region" description="Acidic residues" evidence="4">
    <location>
        <begin position="62"/>
        <end position="82"/>
    </location>
</feature>
<feature type="compositionally biased region" description="Basic and acidic residues" evidence="4">
    <location>
        <begin position="429"/>
        <end position="444"/>
    </location>
</feature>
<feature type="compositionally biased region" description="Polar residues" evidence="4">
    <location>
        <begin position="125"/>
        <end position="135"/>
    </location>
</feature>
<dbReference type="InterPro" id="IPR006709">
    <property type="entry name" value="SSU_processome_Utp14"/>
</dbReference>
<feature type="compositionally biased region" description="Acidic residues" evidence="4">
    <location>
        <begin position="103"/>
        <end position="120"/>
    </location>
</feature>
<dbReference type="Pfam" id="PF04615">
    <property type="entry name" value="Utp14"/>
    <property type="match status" value="1"/>
</dbReference>
<feature type="region of interest" description="Disordered" evidence="4">
    <location>
        <begin position="757"/>
        <end position="802"/>
    </location>
</feature>
<keyword evidence="6" id="KW-1185">Reference proteome</keyword>
<evidence type="ECO:0000313" key="6">
    <source>
        <dbReference type="Proteomes" id="UP000278143"/>
    </source>
</evidence>
<evidence type="ECO:0000313" key="5">
    <source>
        <dbReference type="EMBL" id="RKP25314.1"/>
    </source>
</evidence>
<dbReference type="GO" id="GO:0032040">
    <property type="term" value="C:small-subunit processome"/>
    <property type="evidence" value="ECO:0007669"/>
    <property type="project" value="InterPro"/>
</dbReference>
<feature type="compositionally biased region" description="Acidic residues" evidence="4">
    <location>
        <begin position="524"/>
        <end position="537"/>
    </location>
</feature>
<reference evidence="6" key="1">
    <citation type="journal article" date="2018" name="Nat. Microbiol.">
        <title>Leveraging single-cell genomics to expand the fungal tree of life.</title>
        <authorList>
            <person name="Ahrendt S.R."/>
            <person name="Quandt C.A."/>
            <person name="Ciobanu D."/>
            <person name="Clum A."/>
            <person name="Salamov A."/>
            <person name="Andreopoulos B."/>
            <person name="Cheng J.F."/>
            <person name="Woyke T."/>
            <person name="Pelin A."/>
            <person name="Henrissat B."/>
            <person name="Reynolds N.K."/>
            <person name="Benny G.L."/>
            <person name="Smith M.E."/>
            <person name="James T.Y."/>
            <person name="Grigoriev I.V."/>
        </authorList>
    </citation>
    <scope>NUCLEOTIDE SEQUENCE [LARGE SCALE GENOMIC DNA]</scope>
    <source>
        <strain evidence="6">Benny S71-1</strain>
    </source>
</reference>
<sequence length="877" mass="98558">MRMDVFDLGAESPTEDDPTASNLDIEDDEEIHSDDAWNDEDEEQFGQYKFASSRRKGAASSDTDEDEEEDKEDDEEDGDYVDLSEMLDGSHGHATGQDASTSGEDDEEEDEEDEGDEDNEDRNRQQLVSFVNSLNRSEKAKRGARVKERTEVYAESEYNLTLRESSATGKLSLGDLYGALEDQSGLASLKQSMKAMKASKTIQGPAVEGAIGTPLAAPLPKRIQQRYDRQVAYEETSEKIGQWDATVKRSREADHLSFVDRSIANQKPTSEAMAAQLRPTTDLEKEIHEALIKEGMRENEIKEQEELALNKLSIEEVKARRDELRMLRELMFREERKAKRVKKIKSKAYRRIRKKELERQQSDIADVDVEEQMRQAEIARAKERMTLRHKNTGKWAKDMLRHGGRDAETRQALIEQLDRHALLKHKIAGTEHASDSDADSVQHDSDDDGGDDVNLSEGALAERERQRAIGSLSKMATGGNDADEQMQSLSKKGVFAMKFMQEAMKRQAEETRRMAEDARRDIEQMDADDDDDDDVDMKDEKKAGKHDASQHGKLIGGNPGRRVFDQRNQLDQEMEKTETVLQQLNVSKKATSVRLSGAVEVKTKTGKATAQASTTRQTSTGDANPWLDTSVTMKQASKSARIASTQADRAMEKLSQVKKHAKDKAQRNSELLETNIDVELTLEKERTPATTTAASTVQSSYNDDDDDDDDDDGVDSDGGLHSAGNPNALKQRDLVERAFANDDVVVEAFAKEKLAEMEADEGKEEEESLPGWGDWAGAGKLKRKRPPVKKTKRATTGVDKNKRRDAKLKQVIISEKTVKKVKKYAVDAVPFPYKDRAQYERSLQQPLGPEWNTDKTFKKSVRPRIETRHGTVIDALE</sequence>